<dbReference type="Gene3D" id="3.40.30.10">
    <property type="entry name" value="Glutaredoxin"/>
    <property type="match status" value="1"/>
</dbReference>
<reference evidence="7" key="1">
    <citation type="journal article" date="2014" name="Int. J. Syst. Evol. Microbiol.">
        <title>Complete genome sequence of Corynebacterium casei LMG S-19264T (=DSM 44701T), isolated from a smear-ripened cheese.</title>
        <authorList>
            <consortium name="US DOE Joint Genome Institute (JGI-PGF)"/>
            <person name="Walter F."/>
            <person name="Albersmeier A."/>
            <person name="Kalinowski J."/>
            <person name="Ruckert C."/>
        </authorList>
    </citation>
    <scope>NUCLEOTIDE SEQUENCE</scope>
    <source>
        <strain evidence="7">CCM 7897</strain>
    </source>
</reference>
<dbReference type="GO" id="GO:0030313">
    <property type="term" value="C:cell envelope"/>
    <property type="evidence" value="ECO:0007669"/>
    <property type="project" value="UniProtKB-SubCell"/>
</dbReference>
<dbReference type="PROSITE" id="PS51352">
    <property type="entry name" value="THIOREDOXIN_2"/>
    <property type="match status" value="1"/>
</dbReference>
<evidence type="ECO:0000256" key="3">
    <source>
        <dbReference type="ARBA" id="ARBA00023284"/>
    </source>
</evidence>
<comment type="caution">
    <text evidence="7">The sequence shown here is derived from an EMBL/GenBank/DDBJ whole genome shotgun (WGS) entry which is preliminary data.</text>
</comment>
<gene>
    <name evidence="7" type="ORF">GCM10007301_44550</name>
</gene>
<feature type="transmembrane region" description="Helical" evidence="5">
    <location>
        <begin position="30"/>
        <end position="52"/>
    </location>
</feature>
<evidence type="ECO:0000256" key="5">
    <source>
        <dbReference type="SAM" id="Phobius"/>
    </source>
</evidence>
<reference evidence="7" key="2">
    <citation type="submission" date="2020-09" db="EMBL/GenBank/DDBJ databases">
        <authorList>
            <person name="Sun Q."/>
            <person name="Sedlacek I."/>
        </authorList>
    </citation>
    <scope>NUCLEOTIDE SEQUENCE</scope>
    <source>
        <strain evidence="7">CCM 7897</strain>
    </source>
</reference>
<keyword evidence="5" id="KW-0472">Membrane</keyword>
<dbReference type="NCBIfam" id="NF047696">
    <property type="entry name" value="ThlDiSintTplARhiz"/>
    <property type="match status" value="1"/>
</dbReference>
<dbReference type="Pfam" id="PF08534">
    <property type="entry name" value="Redoxin"/>
    <property type="match status" value="1"/>
</dbReference>
<evidence type="ECO:0000256" key="2">
    <source>
        <dbReference type="ARBA" id="ARBA00022748"/>
    </source>
</evidence>
<sequence length="263" mass="27121">MTDTKLPRPENDPVSNPAPAAPRAARKGPWGMIGLVAGATVAGAVVGALALYGMNGLPGNASATKPLTAETKPQADGTVPAATAALSDPDCTGAVTTAKGLAPLAKGELAAFSLATTPRRLPELAFTDADGKPVTLADLKGKTLLVNLWATWCVPCRKEMPALDQLEKVAGGKDFQVVAINLDTRDPKKPHAFLKEIGVSALAFYADPETKSFQALRSVGRGFGLPTTLLVDAKGCELGFLAGPAEWASEDALALIRKATQGI</sequence>
<accession>A0A917FFH6</accession>
<keyword evidence="3" id="KW-0676">Redox-active center</keyword>
<dbReference type="InterPro" id="IPR036249">
    <property type="entry name" value="Thioredoxin-like_sf"/>
</dbReference>
<dbReference type="CDD" id="cd02966">
    <property type="entry name" value="TlpA_like_family"/>
    <property type="match status" value="1"/>
</dbReference>
<keyword evidence="8" id="KW-1185">Reference proteome</keyword>
<evidence type="ECO:0000256" key="4">
    <source>
        <dbReference type="SAM" id="MobiDB-lite"/>
    </source>
</evidence>
<dbReference type="GO" id="GO:0015036">
    <property type="term" value="F:disulfide oxidoreductase activity"/>
    <property type="evidence" value="ECO:0007669"/>
    <property type="project" value="UniProtKB-ARBA"/>
</dbReference>
<name>A0A917FFH6_9HYPH</name>
<dbReference type="Proteomes" id="UP000606044">
    <property type="component" value="Unassembled WGS sequence"/>
</dbReference>
<dbReference type="InterPro" id="IPR013766">
    <property type="entry name" value="Thioredoxin_domain"/>
</dbReference>
<proteinExistence type="predicted"/>
<dbReference type="InterPro" id="IPR050553">
    <property type="entry name" value="Thioredoxin_ResA/DsbE_sf"/>
</dbReference>
<evidence type="ECO:0000313" key="7">
    <source>
        <dbReference type="EMBL" id="GGF79599.1"/>
    </source>
</evidence>
<dbReference type="PANTHER" id="PTHR42852:SF13">
    <property type="entry name" value="PROTEIN DIPZ"/>
    <property type="match status" value="1"/>
</dbReference>
<feature type="domain" description="Thioredoxin" evidence="6">
    <location>
        <begin position="115"/>
        <end position="261"/>
    </location>
</feature>
<dbReference type="AlphaFoldDB" id="A0A917FFH6"/>
<dbReference type="InterPro" id="IPR017937">
    <property type="entry name" value="Thioredoxin_CS"/>
</dbReference>
<dbReference type="SUPFAM" id="SSF52833">
    <property type="entry name" value="Thioredoxin-like"/>
    <property type="match status" value="1"/>
</dbReference>
<dbReference type="EMBL" id="BMCT01000008">
    <property type="protein sequence ID" value="GGF79599.1"/>
    <property type="molecule type" value="Genomic_DNA"/>
</dbReference>
<keyword evidence="5" id="KW-1133">Transmembrane helix</keyword>
<feature type="region of interest" description="Disordered" evidence="4">
    <location>
        <begin position="1"/>
        <end position="25"/>
    </location>
</feature>
<comment type="subcellular location">
    <subcellularLocation>
        <location evidence="1">Cell envelope</location>
    </subcellularLocation>
</comment>
<dbReference type="InterPro" id="IPR013740">
    <property type="entry name" value="Redoxin"/>
</dbReference>
<evidence type="ECO:0000259" key="6">
    <source>
        <dbReference type="PROSITE" id="PS51352"/>
    </source>
</evidence>
<dbReference type="PANTHER" id="PTHR42852">
    <property type="entry name" value="THIOL:DISULFIDE INTERCHANGE PROTEIN DSBE"/>
    <property type="match status" value="1"/>
</dbReference>
<protein>
    <recommendedName>
        <fullName evidence="6">Thioredoxin domain-containing protein</fullName>
    </recommendedName>
</protein>
<dbReference type="GO" id="GO:0017004">
    <property type="term" value="P:cytochrome complex assembly"/>
    <property type="evidence" value="ECO:0007669"/>
    <property type="project" value="UniProtKB-KW"/>
</dbReference>
<feature type="compositionally biased region" description="Basic and acidic residues" evidence="4">
    <location>
        <begin position="1"/>
        <end position="11"/>
    </location>
</feature>
<keyword evidence="2" id="KW-0201">Cytochrome c-type biogenesis</keyword>
<evidence type="ECO:0000256" key="1">
    <source>
        <dbReference type="ARBA" id="ARBA00004196"/>
    </source>
</evidence>
<organism evidence="7 8">
    <name type="scientific">Azorhizobium oxalatiphilum</name>
    <dbReference type="NCBI Taxonomy" id="980631"/>
    <lineage>
        <taxon>Bacteria</taxon>
        <taxon>Pseudomonadati</taxon>
        <taxon>Pseudomonadota</taxon>
        <taxon>Alphaproteobacteria</taxon>
        <taxon>Hyphomicrobiales</taxon>
        <taxon>Xanthobacteraceae</taxon>
        <taxon>Azorhizobium</taxon>
    </lineage>
</organism>
<dbReference type="PROSITE" id="PS00194">
    <property type="entry name" value="THIOREDOXIN_1"/>
    <property type="match status" value="1"/>
</dbReference>
<evidence type="ECO:0000313" key="8">
    <source>
        <dbReference type="Proteomes" id="UP000606044"/>
    </source>
</evidence>
<keyword evidence="5" id="KW-0812">Transmembrane</keyword>